<gene>
    <name evidence="2" type="ORF">PDIGIT_LOCUS15496</name>
</gene>
<dbReference type="EMBL" id="CAOQHR010000013">
    <property type="protein sequence ID" value="CAI6342291.1"/>
    <property type="molecule type" value="Genomic_DNA"/>
</dbReference>
<organism evidence="2 3">
    <name type="scientific">Periconia digitata</name>
    <dbReference type="NCBI Taxonomy" id="1303443"/>
    <lineage>
        <taxon>Eukaryota</taxon>
        <taxon>Fungi</taxon>
        <taxon>Dikarya</taxon>
        <taxon>Ascomycota</taxon>
        <taxon>Pezizomycotina</taxon>
        <taxon>Dothideomycetes</taxon>
        <taxon>Pleosporomycetidae</taxon>
        <taxon>Pleosporales</taxon>
        <taxon>Massarineae</taxon>
        <taxon>Periconiaceae</taxon>
        <taxon>Periconia</taxon>
    </lineage>
</organism>
<accession>A0A9W4XXA8</accession>
<protein>
    <submittedName>
        <fullName evidence="2">Uncharacterized protein</fullName>
    </submittedName>
</protein>
<evidence type="ECO:0000313" key="3">
    <source>
        <dbReference type="Proteomes" id="UP001152607"/>
    </source>
</evidence>
<evidence type="ECO:0000313" key="2">
    <source>
        <dbReference type="EMBL" id="CAI6342291.1"/>
    </source>
</evidence>
<dbReference type="Proteomes" id="UP001152607">
    <property type="component" value="Unassembled WGS sequence"/>
</dbReference>
<comment type="caution">
    <text evidence="2">The sequence shown here is derived from an EMBL/GenBank/DDBJ whole genome shotgun (WGS) entry which is preliminary data.</text>
</comment>
<proteinExistence type="predicted"/>
<evidence type="ECO:0000256" key="1">
    <source>
        <dbReference type="SAM" id="MobiDB-lite"/>
    </source>
</evidence>
<feature type="compositionally biased region" description="Basic and acidic residues" evidence="1">
    <location>
        <begin position="49"/>
        <end position="59"/>
    </location>
</feature>
<feature type="compositionally biased region" description="Basic residues" evidence="1">
    <location>
        <begin position="26"/>
        <end position="35"/>
    </location>
</feature>
<dbReference type="AlphaFoldDB" id="A0A9W4XXA8"/>
<feature type="region of interest" description="Disordered" evidence="1">
    <location>
        <begin position="1"/>
        <end position="59"/>
    </location>
</feature>
<sequence length="59" mass="6577">MALSLSPSHFLAQPNPCASEDDNRPQHHLHPHTHLHSVDSPTPDIVGKFTDDWQRGTAE</sequence>
<reference evidence="2" key="1">
    <citation type="submission" date="2023-01" db="EMBL/GenBank/DDBJ databases">
        <authorList>
            <person name="Van Ghelder C."/>
            <person name="Rancurel C."/>
        </authorList>
    </citation>
    <scope>NUCLEOTIDE SEQUENCE</scope>
    <source>
        <strain evidence="2">CNCM I-4278</strain>
    </source>
</reference>
<keyword evidence="3" id="KW-1185">Reference proteome</keyword>
<name>A0A9W4XXA8_9PLEO</name>